<gene>
    <name evidence="7" type="ORF">BDU57DRAFT_522498</name>
</gene>
<dbReference type="InterPro" id="IPR000571">
    <property type="entry name" value="Znf_CCCH"/>
</dbReference>
<feature type="domain" description="C3H1-type" evidence="6">
    <location>
        <begin position="270"/>
        <end position="293"/>
    </location>
</feature>
<dbReference type="Pfam" id="PF00642">
    <property type="entry name" value="zf-CCCH"/>
    <property type="match status" value="1"/>
</dbReference>
<sequence length="352" mass="38644">MAGPGPPPYSLEEIQNMTTPEERLRARAELTSYIVRMKKEKQERLARESHHQDGYPSYASGPPTSPFRPGTGAGYTRNYNGYEGAATGYRRGGYTHSRGAHSAYHPYQRRPSALATQKFRNKSVVFNKGALTGEIPDGTPASVSSTTASALPEQGVTQHNEPQTLCPAFTMTGVCSRHGCRHLHDPDKLAICKRWLFKGICPKGDSCPLSHDSSAHNAPTCQHFQEGRCNNDNCRFSHVRVNPAALNCEAFGLLGYCEKGTECSELHAHECPQFSNTGVCPFGDKCRLGHVYRAARMRKAARVSPEGQPSHEGSPRDVPDNTADSETWIGGAARDTHHFTQQVDFVSLNTDD</sequence>
<dbReference type="FunFam" id="4.10.1000.10:FF:000035">
    <property type="entry name" value="CCCH zinc finger protein, variant"/>
    <property type="match status" value="1"/>
</dbReference>
<keyword evidence="8" id="KW-1185">Reference proteome</keyword>
<dbReference type="PROSITE" id="PS50103">
    <property type="entry name" value="ZF_C3H1"/>
    <property type="match status" value="3"/>
</dbReference>
<evidence type="ECO:0000256" key="3">
    <source>
        <dbReference type="ARBA" id="ARBA00022833"/>
    </source>
</evidence>
<feature type="region of interest" description="Disordered" evidence="5">
    <location>
        <begin position="40"/>
        <end position="73"/>
    </location>
</feature>
<evidence type="ECO:0000256" key="4">
    <source>
        <dbReference type="PROSITE-ProRule" id="PRU00723"/>
    </source>
</evidence>
<dbReference type="GO" id="GO:0005634">
    <property type="term" value="C:nucleus"/>
    <property type="evidence" value="ECO:0007669"/>
    <property type="project" value="TreeGrafter"/>
</dbReference>
<dbReference type="SMART" id="SM00356">
    <property type="entry name" value="ZnF_C3H1"/>
    <property type="match status" value="4"/>
</dbReference>
<keyword evidence="1 4" id="KW-0479">Metal-binding</keyword>
<feature type="compositionally biased region" description="Basic and acidic residues" evidence="5">
    <location>
        <begin position="40"/>
        <end position="53"/>
    </location>
</feature>
<name>A0A6A5QBU4_AMPQU</name>
<organism evidence="7 8">
    <name type="scientific">Ampelomyces quisqualis</name>
    <name type="common">Powdery mildew agent</name>
    <dbReference type="NCBI Taxonomy" id="50730"/>
    <lineage>
        <taxon>Eukaryota</taxon>
        <taxon>Fungi</taxon>
        <taxon>Dikarya</taxon>
        <taxon>Ascomycota</taxon>
        <taxon>Pezizomycotina</taxon>
        <taxon>Dothideomycetes</taxon>
        <taxon>Pleosporomycetidae</taxon>
        <taxon>Pleosporales</taxon>
        <taxon>Pleosporineae</taxon>
        <taxon>Phaeosphaeriaceae</taxon>
        <taxon>Ampelomyces</taxon>
    </lineage>
</organism>
<dbReference type="GO" id="GO:0008270">
    <property type="term" value="F:zinc ion binding"/>
    <property type="evidence" value="ECO:0007669"/>
    <property type="project" value="UniProtKB-KW"/>
</dbReference>
<protein>
    <recommendedName>
        <fullName evidence="6">C3H1-type domain-containing protein</fullName>
    </recommendedName>
</protein>
<keyword evidence="2 4" id="KW-0863">Zinc-finger</keyword>
<dbReference type="EMBL" id="ML979140">
    <property type="protein sequence ID" value="KAF1912298.1"/>
    <property type="molecule type" value="Genomic_DNA"/>
</dbReference>
<dbReference type="OrthoDB" id="410307at2759"/>
<feature type="zinc finger region" description="C3H1-type" evidence="4">
    <location>
        <begin position="215"/>
        <end position="241"/>
    </location>
</feature>
<feature type="zinc finger region" description="C3H1-type" evidence="4">
    <location>
        <begin position="270"/>
        <end position="293"/>
    </location>
</feature>
<feature type="region of interest" description="Disordered" evidence="5">
    <location>
        <begin position="299"/>
        <end position="333"/>
    </location>
</feature>
<evidence type="ECO:0000256" key="1">
    <source>
        <dbReference type="ARBA" id="ARBA00022723"/>
    </source>
</evidence>
<proteinExistence type="predicted"/>
<dbReference type="PANTHER" id="PTHR46156">
    <property type="entry name" value="CCCH ZINGC FINGER"/>
    <property type="match status" value="1"/>
</dbReference>
<dbReference type="InterPro" id="IPR041686">
    <property type="entry name" value="Znf-CCCH_3"/>
</dbReference>
<evidence type="ECO:0000259" key="6">
    <source>
        <dbReference type="PROSITE" id="PS50103"/>
    </source>
</evidence>
<evidence type="ECO:0000256" key="2">
    <source>
        <dbReference type="ARBA" id="ARBA00022771"/>
    </source>
</evidence>
<dbReference type="InterPro" id="IPR036855">
    <property type="entry name" value="Znf_CCCH_sf"/>
</dbReference>
<dbReference type="SUPFAM" id="SSF90229">
    <property type="entry name" value="CCCH zinc finger"/>
    <property type="match status" value="1"/>
</dbReference>
<feature type="domain" description="C3H1-type" evidence="6">
    <location>
        <begin position="186"/>
        <end position="214"/>
    </location>
</feature>
<keyword evidence="3 4" id="KW-0862">Zinc</keyword>
<dbReference type="PANTHER" id="PTHR46156:SF1">
    <property type="entry name" value="ZINC FINGER CCCH DOMAIN-CONTAINING PROTEIN 3"/>
    <property type="match status" value="1"/>
</dbReference>
<evidence type="ECO:0000256" key="5">
    <source>
        <dbReference type="SAM" id="MobiDB-lite"/>
    </source>
</evidence>
<evidence type="ECO:0000313" key="7">
    <source>
        <dbReference type="EMBL" id="KAF1912298.1"/>
    </source>
</evidence>
<reference evidence="7" key="1">
    <citation type="journal article" date="2020" name="Stud. Mycol.">
        <title>101 Dothideomycetes genomes: a test case for predicting lifestyles and emergence of pathogens.</title>
        <authorList>
            <person name="Haridas S."/>
            <person name="Albert R."/>
            <person name="Binder M."/>
            <person name="Bloem J."/>
            <person name="Labutti K."/>
            <person name="Salamov A."/>
            <person name="Andreopoulos B."/>
            <person name="Baker S."/>
            <person name="Barry K."/>
            <person name="Bills G."/>
            <person name="Bluhm B."/>
            <person name="Cannon C."/>
            <person name="Castanera R."/>
            <person name="Culley D."/>
            <person name="Daum C."/>
            <person name="Ezra D."/>
            <person name="Gonzalez J."/>
            <person name="Henrissat B."/>
            <person name="Kuo A."/>
            <person name="Liang C."/>
            <person name="Lipzen A."/>
            <person name="Lutzoni F."/>
            <person name="Magnuson J."/>
            <person name="Mondo S."/>
            <person name="Nolan M."/>
            <person name="Ohm R."/>
            <person name="Pangilinan J."/>
            <person name="Park H.-J."/>
            <person name="Ramirez L."/>
            <person name="Alfaro M."/>
            <person name="Sun H."/>
            <person name="Tritt A."/>
            <person name="Yoshinaga Y."/>
            <person name="Zwiers L.-H."/>
            <person name="Turgeon B."/>
            <person name="Goodwin S."/>
            <person name="Spatafora J."/>
            <person name="Crous P."/>
            <person name="Grigoriev I."/>
        </authorList>
    </citation>
    <scope>NUCLEOTIDE SEQUENCE</scope>
    <source>
        <strain evidence="7">HMLAC05119</strain>
    </source>
</reference>
<accession>A0A6A5QBU4</accession>
<feature type="zinc finger region" description="C3H1-type" evidence="4">
    <location>
        <begin position="186"/>
        <end position="214"/>
    </location>
</feature>
<feature type="region of interest" description="Disordered" evidence="5">
    <location>
        <begin position="1"/>
        <end position="20"/>
    </location>
</feature>
<dbReference type="Proteomes" id="UP000800096">
    <property type="component" value="Unassembled WGS sequence"/>
</dbReference>
<feature type="domain" description="C3H1-type" evidence="6">
    <location>
        <begin position="215"/>
        <end position="241"/>
    </location>
</feature>
<dbReference type="Pfam" id="PF15663">
    <property type="entry name" value="zf-CCCH_3"/>
    <property type="match status" value="1"/>
</dbReference>
<dbReference type="AlphaFoldDB" id="A0A6A5QBU4"/>
<dbReference type="Gene3D" id="4.10.1000.10">
    <property type="entry name" value="Zinc finger, CCCH-type"/>
    <property type="match status" value="2"/>
</dbReference>
<evidence type="ECO:0000313" key="8">
    <source>
        <dbReference type="Proteomes" id="UP000800096"/>
    </source>
</evidence>